<dbReference type="Pfam" id="PF01494">
    <property type="entry name" value="FAD_binding_3"/>
    <property type="match status" value="1"/>
</dbReference>
<proteinExistence type="inferred from homology"/>
<dbReference type="InterPro" id="IPR051205">
    <property type="entry name" value="UbiH/COQ6_monooxygenase"/>
</dbReference>
<dbReference type="PANTHER" id="PTHR43876:SF25">
    <property type="entry name" value="MONOOXYGENASE NMA2164"/>
    <property type="match status" value="1"/>
</dbReference>
<accession>A0ABX7RBE2</accession>
<gene>
    <name evidence="9" type="primary">ubiM</name>
    <name evidence="9" type="ORF">HIV01_014020</name>
</gene>
<evidence type="ECO:0000256" key="2">
    <source>
        <dbReference type="ARBA" id="ARBA00004749"/>
    </source>
</evidence>
<evidence type="ECO:0000259" key="8">
    <source>
        <dbReference type="Pfam" id="PF01494"/>
    </source>
</evidence>
<comment type="similarity">
    <text evidence="3">Belongs to the UbiH/COQ6 family.</text>
</comment>
<evidence type="ECO:0000256" key="6">
    <source>
        <dbReference type="ARBA" id="ARBA00023002"/>
    </source>
</evidence>
<dbReference type="EMBL" id="CP071517">
    <property type="protein sequence ID" value="QSX74294.1"/>
    <property type="molecule type" value="Genomic_DNA"/>
</dbReference>
<dbReference type="Gene3D" id="3.50.50.60">
    <property type="entry name" value="FAD/NAD(P)-binding domain"/>
    <property type="match status" value="2"/>
</dbReference>
<dbReference type="PANTHER" id="PTHR43876">
    <property type="entry name" value="UBIQUINONE BIOSYNTHESIS MONOOXYGENASE COQ6, MITOCHONDRIAL"/>
    <property type="match status" value="1"/>
</dbReference>
<name>A0ABX7RBE2_9GAMM</name>
<comment type="pathway">
    <text evidence="2">Cofactor biosynthesis; ubiquinone biosynthesis.</text>
</comment>
<protein>
    <submittedName>
        <fullName evidence="9">5-demethoxyubiquinol-8 5-hydroxylase UbiM</fullName>
    </submittedName>
</protein>
<reference evidence="9 10" key="1">
    <citation type="submission" date="2021-02" db="EMBL/GenBank/DDBJ databases">
        <title>Lysobacter arenosi sp. nov., isolated from soil of gangwondo yeongwol, south Korea.</title>
        <authorList>
            <person name="Kim K.R."/>
            <person name="Kim K.H."/>
            <person name="Jeon C.O."/>
        </authorList>
    </citation>
    <scope>NUCLEOTIDE SEQUENCE [LARGE SCALE GENOMIC DNA]</scope>
    <source>
        <strain evidence="9 10">R7</strain>
    </source>
</reference>
<evidence type="ECO:0000256" key="3">
    <source>
        <dbReference type="ARBA" id="ARBA00005349"/>
    </source>
</evidence>
<feature type="domain" description="FAD-binding" evidence="8">
    <location>
        <begin position="5"/>
        <end position="346"/>
    </location>
</feature>
<evidence type="ECO:0000313" key="9">
    <source>
        <dbReference type="EMBL" id="QSX74294.1"/>
    </source>
</evidence>
<keyword evidence="10" id="KW-1185">Reference proteome</keyword>
<evidence type="ECO:0000313" key="10">
    <source>
        <dbReference type="Proteomes" id="UP000663400"/>
    </source>
</evidence>
<dbReference type="InterPro" id="IPR010971">
    <property type="entry name" value="UbiH/COQ6"/>
</dbReference>
<evidence type="ECO:0000256" key="4">
    <source>
        <dbReference type="ARBA" id="ARBA00022630"/>
    </source>
</evidence>
<dbReference type="NCBIfam" id="NF006593">
    <property type="entry name" value="PRK09126.1"/>
    <property type="match status" value="1"/>
</dbReference>
<dbReference type="RefSeq" id="WP_200608068.1">
    <property type="nucleotide sequence ID" value="NZ_CP071517.1"/>
</dbReference>
<dbReference type="SUPFAM" id="SSF51905">
    <property type="entry name" value="FAD/NAD(P)-binding domain"/>
    <property type="match status" value="1"/>
</dbReference>
<sequence length="412" mass="44796">METLDTDVTIIGAGPVGLCLARALSSAGLDITVVDRQARSALSTPAFDGREIGLTHRSRAHMQQLGLWQRLAAEDVSPLRDMQVLNGDSLQSMHVSHRGSGRDQLGYLVSNQGIRAAAFAAVGEADDIRLLDSARVTDVDSDADCARVRLEGGRELVSKLLVAADSRFSETRRAFGIGTRMFDVGRSMLVCRVTHDIPHHDIAWEWFGVGQTLARLPLGSAQPLGHRSSLVLTLPAREMRGIQALDEEAFAREMERRSGGRLGAIHSVSERHVYPLVTTYPRRFSGDRFALIGDAAVGMHPVTAHGFNFGLMSVQTLAREILQATAAGTDIAAPERLARYDREHRRATLPLYLATRGIVGLYTDDRRPVLRAALLRVGDGLVPFKRLLVASLTDDGTRLPRAALRPAPRGGA</sequence>
<keyword evidence="5" id="KW-0274">FAD</keyword>
<dbReference type="InterPro" id="IPR036188">
    <property type="entry name" value="FAD/NAD-bd_sf"/>
</dbReference>
<dbReference type="NCBIfam" id="TIGR01988">
    <property type="entry name" value="Ubi-OHases"/>
    <property type="match status" value="1"/>
</dbReference>
<dbReference type="Proteomes" id="UP000663400">
    <property type="component" value="Chromosome"/>
</dbReference>
<dbReference type="PRINTS" id="PR00420">
    <property type="entry name" value="RNGMNOXGNASE"/>
</dbReference>
<evidence type="ECO:0000256" key="7">
    <source>
        <dbReference type="ARBA" id="ARBA00023033"/>
    </source>
</evidence>
<dbReference type="InterPro" id="IPR002938">
    <property type="entry name" value="FAD-bd"/>
</dbReference>
<keyword evidence="6" id="KW-0560">Oxidoreductase</keyword>
<evidence type="ECO:0000256" key="5">
    <source>
        <dbReference type="ARBA" id="ARBA00022827"/>
    </source>
</evidence>
<organism evidence="9 10">
    <name type="scientific">Lysobacter arenosi</name>
    <dbReference type="NCBI Taxonomy" id="2795387"/>
    <lineage>
        <taxon>Bacteria</taxon>
        <taxon>Pseudomonadati</taxon>
        <taxon>Pseudomonadota</taxon>
        <taxon>Gammaproteobacteria</taxon>
        <taxon>Lysobacterales</taxon>
        <taxon>Lysobacteraceae</taxon>
        <taxon>Lysobacter</taxon>
    </lineage>
</organism>
<keyword evidence="7" id="KW-0503">Monooxygenase</keyword>
<evidence type="ECO:0000256" key="1">
    <source>
        <dbReference type="ARBA" id="ARBA00001974"/>
    </source>
</evidence>
<comment type="cofactor">
    <cofactor evidence="1">
        <name>FAD</name>
        <dbReference type="ChEBI" id="CHEBI:57692"/>
    </cofactor>
</comment>
<keyword evidence="4" id="KW-0285">Flavoprotein</keyword>